<reference evidence="5" key="1">
    <citation type="journal article" date="2014" name="Front. Microbiol.">
        <title>High frequency of phylogenetically diverse reductive dehalogenase-homologous genes in deep subseafloor sedimentary metagenomes.</title>
        <authorList>
            <person name="Kawai M."/>
            <person name="Futagami T."/>
            <person name="Toyoda A."/>
            <person name="Takaki Y."/>
            <person name="Nishi S."/>
            <person name="Hori S."/>
            <person name="Arai W."/>
            <person name="Tsubouchi T."/>
            <person name="Morono Y."/>
            <person name="Uchiyama I."/>
            <person name="Ito T."/>
            <person name="Fujiyama A."/>
            <person name="Inagaki F."/>
            <person name="Takami H."/>
        </authorList>
    </citation>
    <scope>NUCLEOTIDE SEQUENCE</scope>
    <source>
        <strain evidence="5">Expedition CK06-06</strain>
    </source>
</reference>
<sequence>MVEVTVRKDEPLEKALRRFKKKYEKAGILKEIKRNSYYLKPSAEKRIKRSKARRRMRRTMHYLNR</sequence>
<dbReference type="HAMAP" id="MF_00358">
    <property type="entry name" value="Ribosomal_bS21"/>
    <property type="match status" value="1"/>
</dbReference>
<evidence type="ECO:0000256" key="1">
    <source>
        <dbReference type="ARBA" id="ARBA00006640"/>
    </source>
</evidence>
<evidence type="ECO:0000256" key="3">
    <source>
        <dbReference type="ARBA" id="ARBA00023274"/>
    </source>
</evidence>
<dbReference type="NCBIfam" id="TIGR00030">
    <property type="entry name" value="S21p"/>
    <property type="match status" value="1"/>
</dbReference>
<dbReference type="Pfam" id="PF01165">
    <property type="entry name" value="Ribosomal_S21"/>
    <property type="match status" value="1"/>
</dbReference>
<dbReference type="EMBL" id="BARS01006118">
    <property type="protein sequence ID" value="GAF83427.1"/>
    <property type="molecule type" value="Genomic_DNA"/>
</dbReference>
<gene>
    <name evidence="5" type="ORF">S01H1_11961</name>
</gene>
<comment type="similarity">
    <text evidence="1">Belongs to the bacterial ribosomal protein bS21 family.</text>
</comment>
<dbReference type="GO" id="GO:0005840">
    <property type="term" value="C:ribosome"/>
    <property type="evidence" value="ECO:0007669"/>
    <property type="project" value="UniProtKB-KW"/>
</dbReference>
<feature type="compositionally biased region" description="Basic residues" evidence="4">
    <location>
        <begin position="46"/>
        <end position="65"/>
    </location>
</feature>
<dbReference type="PRINTS" id="PR00976">
    <property type="entry name" value="RIBOSOMALS21"/>
</dbReference>
<evidence type="ECO:0000313" key="5">
    <source>
        <dbReference type="EMBL" id="GAF83427.1"/>
    </source>
</evidence>
<evidence type="ECO:0000256" key="2">
    <source>
        <dbReference type="ARBA" id="ARBA00022980"/>
    </source>
</evidence>
<dbReference type="GO" id="GO:0006412">
    <property type="term" value="P:translation"/>
    <property type="evidence" value="ECO:0007669"/>
    <property type="project" value="InterPro"/>
</dbReference>
<organism evidence="5">
    <name type="scientific">marine sediment metagenome</name>
    <dbReference type="NCBI Taxonomy" id="412755"/>
    <lineage>
        <taxon>unclassified sequences</taxon>
        <taxon>metagenomes</taxon>
        <taxon>ecological metagenomes</taxon>
    </lineage>
</organism>
<dbReference type="Gene3D" id="1.20.5.1150">
    <property type="entry name" value="Ribosomal protein S8"/>
    <property type="match status" value="1"/>
</dbReference>
<protein>
    <recommendedName>
        <fullName evidence="6">30S ribosomal protein S21</fullName>
    </recommendedName>
</protein>
<keyword evidence="2" id="KW-0689">Ribosomal protein</keyword>
<comment type="caution">
    <text evidence="5">The sequence shown here is derived from an EMBL/GenBank/DDBJ whole genome shotgun (WGS) entry which is preliminary data.</text>
</comment>
<dbReference type="PANTHER" id="PTHR21109:SF0">
    <property type="entry name" value="SMALL RIBOSOMAL SUBUNIT PROTEIN BS21M"/>
    <property type="match status" value="1"/>
</dbReference>
<dbReference type="GO" id="GO:0003735">
    <property type="term" value="F:structural constituent of ribosome"/>
    <property type="evidence" value="ECO:0007669"/>
    <property type="project" value="InterPro"/>
</dbReference>
<feature type="region of interest" description="Disordered" evidence="4">
    <location>
        <begin position="44"/>
        <end position="65"/>
    </location>
</feature>
<name>X0T5H5_9ZZZZ</name>
<accession>X0T5H5</accession>
<dbReference type="InterPro" id="IPR018278">
    <property type="entry name" value="Ribosomal_bS21_CS"/>
</dbReference>
<proteinExistence type="inferred from homology"/>
<keyword evidence="3" id="KW-0687">Ribonucleoprotein</keyword>
<evidence type="ECO:0008006" key="6">
    <source>
        <dbReference type="Google" id="ProtNLM"/>
    </source>
</evidence>
<dbReference type="InterPro" id="IPR001911">
    <property type="entry name" value="Ribosomal_bS21"/>
</dbReference>
<dbReference type="PANTHER" id="PTHR21109">
    <property type="entry name" value="MITOCHONDRIAL 28S RIBOSOMAL PROTEIN S21"/>
    <property type="match status" value="1"/>
</dbReference>
<dbReference type="AlphaFoldDB" id="X0T5H5"/>
<dbReference type="InterPro" id="IPR038380">
    <property type="entry name" value="Ribosomal_bS21_sf"/>
</dbReference>
<dbReference type="GO" id="GO:1990904">
    <property type="term" value="C:ribonucleoprotein complex"/>
    <property type="evidence" value="ECO:0007669"/>
    <property type="project" value="UniProtKB-KW"/>
</dbReference>
<evidence type="ECO:0000256" key="4">
    <source>
        <dbReference type="SAM" id="MobiDB-lite"/>
    </source>
</evidence>
<dbReference type="PROSITE" id="PS01181">
    <property type="entry name" value="RIBOSOMAL_S21"/>
    <property type="match status" value="1"/>
</dbReference>